<reference evidence="3" key="2">
    <citation type="journal article" date="2023" name="IMA Fungus">
        <title>Comparative genomic study of the Penicillium genus elucidates a diverse pangenome and 15 lateral gene transfer events.</title>
        <authorList>
            <person name="Petersen C."/>
            <person name="Sorensen T."/>
            <person name="Nielsen M.R."/>
            <person name="Sondergaard T.E."/>
            <person name="Sorensen J.L."/>
            <person name="Fitzpatrick D.A."/>
            <person name="Frisvad J.C."/>
            <person name="Nielsen K.L."/>
        </authorList>
    </citation>
    <scope>NUCLEOTIDE SEQUENCE</scope>
    <source>
        <strain evidence="3">IBT 29864</strain>
    </source>
</reference>
<sequence>MATLAEHPMHATASPMPMNTTYDQDLDSFINFDQLAYTSAEAARPKVALASQPSIAGTEYSASDVRSTSFASSGQSPLAFPAPSHHYEEHRQQTGLPPGALSMTYNQVPQINFNNGAQAYPMNGEVFPSQMKREDTSFDFNTAPVRNPSEMDIESDGLHNVPYFFQAGAGKNQYVDPNALGGHELAQAGPSTQVGRMYPGMHQQQAAMAKAQQQKHNDMIRQQQMQHRRVEEVPNAAAPRGARQPDPVVEERISRLLQQMRANAVAAGETSPSPSSVLPHMAKAKKDEADMDEDERLLASEEGKKLSSKERRQLRNKVSARAFRSRRKEYIGQLESEIATRTTEAHELRLQNRALYEENSRLNDLARMLLGSPHFSSFLNDMPDTLPSQIAAPQQPQQQIQHQQPAPQTAMPATIPKEAAAARPQDFQMQQNPQVTMAMVPNQAMEASMMASNGWNSGIDMNYNAPVFAVLDVPAGPELDIEALCGKSLTPMSSEKNEAPVLDLPEIPDLDALTQKSDVSFPADSESDLFADSPATSTTADDSLVFDGIPTEKASPSYELVVETPNHVSAADKNRLRLLCQSMHAAFERVSLATSHLQ</sequence>
<evidence type="ECO:0000313" key="3">
    <source>
        <dbReference type="EMBL" id="KAJ5359641.1"/>
    </source>
</evidence>
<dbReference type="OrthoDB" id="5571888at2759"/>
<evidence type="ECO:0000256" key="1">
    <source>
        <dbReference type="SAM" id="MobiDB-lite"/>
    </source>
</evidence>
<dbReference type="CDD" id="cd14810">
    <property type="entry name" value="bZIP_u1"/>
    <property type="match status" value="1"/>
</dbReference>
<dbReference type="InterPro" id="IPR004827">
    <property type="entry name" value="bZIP"/>
</dbReference>
<feature type="region of interest" description="Disordered" evidence="1">
    <location>
        <begin position="523"/>
        <end position="542"/>
    </location>
</feature>
<dbReference type="Proteomes" id="UP001147782">
    <property type="component" value="Unassembled WGS sequence"/>
</dbReference>
<feature type="region of interest" description="Disordered" evidence="1">
    <location>
        <begin position="267"/>
        <end position="319"/>
    </location>
</feature>
<dbReference type="GeneID" id="81444146"/>
<dbReference type="SMART" id="SM00338">
    <property type="entry name" value="BRLZ"/>
    <property type="match status" value="1"/>
</dbReference>
<feature type="region of interest" description="Disordered" evidence="1">
    <location>
        <begin position="74"/>
        <end position="94"/>
    </location>
</feature>
<dbReference type="EMBL" id="JAPZBS010000009">
    <property type="protein sequence ID" value="KAJ5359641.1"/>
    <property type="molecule type" value="Genomic_DNA"/>
</dbReference>
<dbReference type="SUPFAM" id="SSF57959">
    <property type="entry name" value="Leucine zipper domain"/>
    <property type="match status" value="1"/>
</dbReference>
<dbReference type="RefSeq" id="XP_056550927.1">
    <property type="nucleotide sequence ID" value="XM_056704967.1"/>
</dbReference>
<feature type="domain" description="BZIP" evidence="2">
    <location>
        <begin position="306"/>
        <end position="369"/>
    </location>
</feature>
<dbReference type="Gene3D" id="1.20.5.170">
    <property type="match status" value="1"/>
</dbReference>
<dbReference type="PROSITE" id="PS50217">
    <property type="entry name" value="BZIP"/>
    <property type="match status" value="1"/>
</dbReference>
<dbReference type="GO" id="GO:0003700">
    <property type="term" value="F:DNA-binding transcription factor activity"/>
    <property type="evidence" value="ECO:0007669"/>
    <property type="project" value="InterPro"/>
</dbReference>
<dbReference type="InterPro" id="IPR046347">
    <property type="entry name" value="bZIP_sf"/>
</dbReference>
<organism evidence="3 4">
    <name type="scientific">Penicillium cataractarum</name>
    <dbReference type="NCBI Taxonomy" id="2100454"/>
    <lineage>
        <taxon>Eukaryota</taxon>
        <taxon>Fungi</taxon>
        <taxon>Dikarya</taxon>
        <taxon>Ascomycota</taxon>
        <taxon>Pezizomycotina</taxon>
        <taxon>Eurotiomycetes</taxon>
        <taxon>Eurotiomycetidae</taxon>
        <taxon>Eurotiales</taxon>
        <taxon>Aspergillaceae</taxon>
        <taxon>Penicillium</taxon>
    </lineage>
</organism>
<name>A0A9W9RGD2_9EURO</name>
<evidence type="ECO:0000259" key="2">
    <source>
        <dbReference type="PROSITE" id="PS50217"/>
    </source>
</evidence>
<feature type="compositionally biased region" description="Basic and acidic residues" evidence="1">
    <location>
        <begin position="296"/>
        <end position="313"/>
    </location>
</feature>
<evidence type="ECO:0000313" key="4">
    <source>
        <dbReference type="Proteomes" id="UP001147782"/>
    </source>
</evidence>
<feature type="compositionally biased region" description="Low complexity" evidence="1">
    <location>
        <begin position="389"/>
        <end position="408"/>
    </location>
</feature>
<gene>
    <name evidence="3" type="ORF">N7496_012054</name>
</gene>
<reference evidence="3" key="1">
    <citation type="submission" date="2022-11" db="EMBL/GenBank/DDBJ databases">
        <authorList>
            <person name="Petersen C."/>
        </authorList>
    </citation>
    <scope>NUCLEOTIDE SEQUENCE</scope>
    <source>
        <strain evidence="3">IBT 29864</strain>
    </source>
</reference>
<dbReference type="PANTHER" id="PTHR37616">
    <property type="entry name" value="BZIP TRANSCRIPTION FACTOR 60-LIKE"/>
    <property type="match status" value="1"/>
</dbReference>
<proteinExistence type="predicted"/>
<dbReference type="Pfam" id="PF00170">
    <property type="entry name" value="bZIP_1"/>
    <property type="match status" value="1"/>
</dbReference>
<dbReference type="PANTHER" id="PTHR37616:SF2">
    <property type="entry name" value="BZIP DOMAIN-CONTAINING PROTEIN"/>
    <property type="match status" value="1"/>
</dbReference>
<dbReference type="FunFam" id="1.20.5.170:FF:000031">
    <property type="entry name" value="BZIP transcription factor (MeaB)"/>
    <property type="match status" value="1"/>
</dbReference>
<keyword evidence="4" id="KW-1185">Reference proteome</keyword>
<accession>A0A9W9RGD2</accession>
<feature type="region of interest" description="Disordered" evidence="1">
    <location>
        <begin position="388"/>
        <end position="411"/>
    </location>
</feature>
<comment type="caution">
    <text evidence="3">The sequence shown here is derived from an EMBL/GenBank/DDBJ whole genome shotgun (WGS) entry which is preliminary data.</text>
</comment>
<protein>
    <recommendedName>
        <fullName evidence="2">BZIP domain-containing protein</fullName>
    </recommendedName>
</protein>
<dbReference type="AlphaFoldDB" id="A0A9W9RGD2"/>